<dbReference type="EMBL" id="LACC01000026">
    <property type="protein sequence ID" value="KJZ43016.1"/>
    <property type="molecule type" value="Genomic_DNA"/>
</dbReference>
<dbReference type="AlphaFoldDB" id="A0A0F4TF03"/>
<dbReference type="Pfam" id="PF01636">
    <property type="entry name" value="APH"/>
    <property type="match status" value="1"/>
</dbReference>
<dbReference type="Proteomes" id="UP000033588">
    <property type="component" value="Unassembled WGS sequence"/>
</dbReference>
<evidence type="ECO:0000313" key="3">
    <source>
        <dbReference type="Proteomes" id="UP000033588"/>
    </source>
</evidence>
<feature type="domain" description="Aminoglycoside phosphotransferase" evidence="1">
    <location>
        <begin position="31"/>
        <end position="255"/>
    </location>
</feature>
<dbReference type="SUPFAM" id="SSF56112">
    <property type="entry name" value="Protein kinase-like (PK-like)"/>
    <property type="match status" value="1"/>
</dbReference>
<gene>
    <name evidence="2" type="ORF">VC35_21510</name>
</gene>
<sequence>MTDALASLPTREDQRAAFLARAGYAGGLLVALPADASSRRYFRLDGAGLLLMDSPPDSEPIGPFVRIARQLHGLGLSAPALLEVDEAAGLALIEDFGHDTYTRLLLAGHSESQLYHLAVDTLVALHRAAPATELAPYDGQRLADEYALFIDWYVPLLIGKDAAQDLREEYLALFADACRDVAKRREALVLRDFHVDNLMLLQGREGVAACGLLDFQDALVGAAAYDLMSLLEDARRDVPEALRAALVSRYLLQRPELDAPGFLEDYRRLAAQRHAKVLGIFVRLAGRDGKHGYLAHLPRTLGLFVRALDAEAFAPLRQWLDRHVPGWREELPAETLATLRETPYRLVQGSSHGHVQH</sequence>
<evidence type="ECO:0000259" key="1">
    <source>
        <dbReference type="Pfam" id="PF01636"/>
    </source>
</evidence>
<keyword evidence="2" id="KW-0808">Transferase</keyword>
<protein>
    <submittedName>
        <fullName evidence="2">Aminoglycoside phosphotransferase</fullName>
    </submittedName>
</protein>
<organism evidence="2 3">
    <name type="scientific">Pseudomonas fluorescens</name>
    <dbReference type="NCBI Taxonomy" id="294"/>
    <lineage>
        <taxon>Bacteria</taxon>
        <taxon>Pseudomonadati</taxon>
        <taxon>Pseudomonadota</taxon>
        <taxon>Gammaproteobacteria</taxon>
        <taxon>Pseudomonadales</taxon>
        <taxon>Pseudomonadaceae</taxon>
        <taxon>Pseudomonas</taxon>
    </lineage>
</organism>
<dbReference type="GO" id="GO:0016740">
    <property type="term" value="F:transferase activity"/>
    <property type="evidence" value="ECO:0007669"/>
    <property type="project" value="UniProtKB-KW"/>
</dbReference>
<evidence type="ECO:0000313" key="2">
    <source>
        <dbReference type="EMBL" id="KJZ43016.1"/>
    </source>
</evidence>
<dbReference type="PATRIC" id="fig|294.132.peg.3496"/>
<dbReference type="InterPro" id="IPR011009">
    <property type="entry name" value="Kinase-like_dom_sf"/>
</dbReference>
<dbReference type="OrthoDB" id="9809275at2"/>
<dbReference type="Gene3D" id="3.90.1200.10">
    <property type="match status" value="1"/>
</dbReference>
<reference evidence="2 3" key="1">
    <citation type="submission" date="2015-03" db="EMBL/GenBank/DDBJ databases">
        <title>Comparative genomics of Pseudomonas insights into diversity of traits involved in vanlence and defense.</title>
        <authorList>
            <person name="Qin Y."/>
        </authorList>
    </citation>
    <scope>NUCLEOTIDE SEQUENCE [LARGE SCALE GENOMIC DNA]</scope>
    <source>
        <strain evidence="2 3">C8</strain>
    </source>
</reference>
<comment type="caution">
    <text evidence="2">The sequence shown here is derived from an EMBL/GenBank/DDBJ whole genome shotgun (WGS) entry which is preliminary data.</text>
</comment>
<dbReference type="Gene3D" id="3.30.200.20">
    <property type="entry name" value="Phosphorylase Kinase, domain 1"/>
    <property type="match status" value="1"/>
</dbReference>
<name>A0A0F4TF03_PSEFL</name>
<dbReference type="InterPro" id="IPR002575">
    <property type="entry name" value="Aminoglycoside_PTrfase"/>
</dbReference>
<proteinExistence type="predicted"/>
<accession>A0A0F4TF03</accession>
<dbReference type="RefSeq" id="WP_046042457.1">
    <property type="nucleotide sequence ID" value="NZ_LACC01000026.1"/>
</dbReference>